<evidence type="ECO:0000256" key="4">
    <source>
        <dbReference type="PROSITE-ProRule" id="PRU00175"/>
    </source>
</evidence>
<dbReference type="STRING" id="695850.A0A067CVA8"/>
<dbReference type="PRINTS" id="PR01415">
    <property type="entry name" value="ANKYRIN"/>
</dbReference>
<evidence type="ECO:0000313" key="7">
    <source>
        <dbReference type="Proteomes" id="UP000030745"/>
    </source>
</evidence>
<dbReference type="OMA" id="ACEMVAI"/>
<dbReference type="Pfam" id="PF12796">
    <property type="entry name" value="Ank_2"/>
    <property type="match status" value="2"/>
</dbReference>
<dbReference type="RefSeq" id="XP_012198623.1">
    <property type="nucleotide sequence ID" value="XM_012343233.1"/>
</dbReference>
<evidence type="ECO:0000313" key="6">
    <source>
        <dbReference type="EMBL" id="KDO30702.1"/>
    </source>
</evidence>
<dbReference type="InterPro" id="IPR036770">
    <property type="entry name" value="Ankyrin_rpt-contain_sf"/>
</dbReference>
<dbReference type="Proteomes" id="UP000030745">
    <property type="component" value="Unassembled WGS sequence"/>
</dbReference>
<dbReference type="Pfam" id="PF00023">
    <property type="entry name" value="Ank"/>
    <property type="match status" value="1"/>
</dbReference>
<feature type="repeat" description="ANK" evidence="3">
    <location>
        <begin position="70"/>
        <end position="102"/>
    </location>
</feature>
<name>A0A067CVA8_SAPPC</name>
<keyword evidence="1" id="KW-0677">Repeat</keyword>
<dbReference type="PROSITE" id="PS50297">
    <property type="entry name" value="ANK_REP_REGION"/>
    <property type="match status" value="3"/>
</dbReference>
<feature type="repeat" description="ANK" evidence="3">
    <location>
        <begin position="225"/>
        <end position="257"/>
    </location>
</feature>
<dbReference type="PANTHER" id="PTHR24198:SF165">
    <property type="entry name" value="ANKYRIN REPEAT-CONTAINING PROTEIN-RELATED"/>
    <property type="match status" value="1"/>
</dbReference>
<dbReference type="EMBL" id="KK583200">
    <property type="protein sequence ID" value="KDO30702.1"/>
    <property type="molecule type" value="Genomic_DNA"/>
</dbReference>
<dbReference type="SUPFAM" id="SSF48403">
    <property type="entry name" value="Ankyrin repeat"/>
    <property type="match status" value="1"/>
</dbReference>
<evidence type="ECO:0000259" key="5">
    <source>
        <dbReference type="PROSITE" id="PS50089"/>
    </source>
</evidence>
<dbReference type="SMART" id="SM00248">
    <property type="entry name" value="ANK"/>
    <property type="match status" value="5"/>
</dbReference>
<reference evidence="6 7" key="1">
    <citation type="journal article" date="2013" name="PLoS Genet.">
        <title>Distinctive expansion of potential virulence genes in the genome of the oomycete fish pathogen Saprolegnia parasitica.</title>
        <authorList>
            <person name="Jiang R.H."/>
            <person name="de Bruijn I."/>
            <person name="Haas B.J."/>
            <person name="Belmonte R."/>
            <person name="Lobach L."/>
            <person name="Christie J."/>
            <person name="van den Ackerveken G."/>
            <person name="Bottin A."/>
            <person name="Bulone V."/>
            <person name="Diaz-Moreno S.M."/>
            <person name="Dumas B."/>
            <person name="Fan L."/>
            <person name="Gaulin E."/>
            <person name="Govers F."/>
            <person name="Grenville-Briggs L.J."/>
            <person name="Horner N.R."/>
            <person name="Levin J.Z."/>
            <person name="Mammella M."/>
            <person name="Meijer H.J."/>
            <person name="Morris P."/>
            <person name="Nusbaum C."/>
            <person name="Oome S."/>
            <person name="Phillips A.J."/>
            <person name="van Rooyen D."/>
            <person name="Rzeszutek E."/>
            <person name="Saraiva M."/>
            <person name="Secombes C.J."/>
            <person name="Seidl M.F."/>
            <person name="Snel B."/>
            <person name="Stassen J.H."/>
            <person name="Sykes S."/>
            <person name="Tripathy S."/>
            <person name="van den Berg H."/>
            <person name="Vega-Arreguin J.C."/>
            <person name="Wawra S."/>
            <person name="Young S.K."/>
            <person name="Zeng Q."/>
            <person name="Dieguez-Uribeondo J."/>
            <person name="Russ C."/>
            <person name="Tyler B.M."/>
            <person name="van West P."/>
        </authorList>
    </citation>
    <scope>NUCLEOTIDE SEQUENCE [LARGE SCALE GENOMIC DNA]</scope>
    <source>
        <strain evidence="6 7">CBS 223.65</strain>
    </source>
</reference>
<evidence type="ECO:0000256" key="1">
    <source>
        <dbReference type="ARBA" id="ARBA00022737"/>
    </source>
</evidence>
<keyword evidence="7" id="KW-1185">Reference proteome</keyword>
<sequence length="372" mass="40251">MATSIADLALRESWPELEERLKTHAVADVNVTAGVTDATALALAARHGQHEIVHLLLGCNDIDVDKGSRDRTTPLHEAAKHGHFDVCQDLIGAGADMNAKNKDGSTPLHEAAKAGQFDVVKGLLAAGANPQLTNKNGDKPFAVAKRMQVRELLRGRMFTVGECALHGKWNEVKRRITSQSIDNINEPFGARDWTLLAFTVWYNQVDLVDLLLGYRGIDINQANMDGMTPLHEAAKYTRLPILAALLRAGADTSLRSNSGLTAMDMAAPEARALLLSLDRAPVDAPSCGHGVSSGVCKACEMVAIPLASDAAVTSLKQRIRSLEEASLCCICMERCKDTVFACGHETCMLCSTQIVNCPNCRDPITTRIRRFV</sequence>
<keyword evidence="4" id="KW-0479">Metal-binding</keyword>
<proteinExistence type="predicted"/>
<dbReference type="AlphaFoldDB" id="A0A067CVA8"/>
<accession>A0A067CVA8</accession>
<dbReference type="PROSITE" id="PS50089">
    <property type="entry name" value="ZF_RING_2"/>
    <property type="match status" value="1"/>
</dbReference>
<dbReference type="GeneID" id="24140973"/>
<feature type="domain" description="RING-type" evidence="5">
    <location>
        <begin position="328"/>
        <end position="361"/>
    </location>
</feature>
<dbReference type="OrthoDB" id="71742at2759"/>
<gene>
    <name evidence="6" type="ORF">SPRG_19666</name>
</gene>
<feature type="repeat" description="ANK" evidence="3">
    <location>
        <begin position="103"/>
        <end position="135"/>
    </location>
</feature>
<dbReference type="Gene3D" id="3.30.40.10">
    <property type="entry name" value="Zinc/RING finger domain, C3HC4 (zinc finger)"/>
    <property type="match status" value="1"/>
</dbReference>
<organism evidence="6 7">
    <name type="scientific">Saprolegnia parasitica (strain CBS 223.65)</name>
    <dbReference type="NCBI Taxonomy" id="695850"/>
    <lineage>
        <taxon>Eukaryota</taxon>
        <taxon>Sar</taxon>
        <taxon>Stramenopiles</taxon>
        <taxon>Oomycota</taxon>
        <taxon>Saprolegniomycetes</taxon>
        <taxon>Saprolegniales</taxon>
        <taxon>Saprolegniaceae</taxon>
        <taxon>Saprolegnia</taxon>
    </lineage>
</organism>
<dbReference type="PROSITE" id="PS50088">
    <property type="entry name" value="ANK_REPEAT"/>
    <property type="match status" value="3"/>
</dbReference>
<dbReference type="SUPFAM" id="SSF57850">
    <property type="entry name" value="RING/U-box"/>
    <property type="match status" value="1"/>
</dbReference>
<dbReference type="GO" id="GO:0005737">
    <property type="term" value="C:cytoplasm"/>
    <property type="evidence" value="ECO:0007669"/>
    <property type="project" value="TreeGrafter"/>
</dbReference>
<evidence type="ECO:0000256" key="2">
    <source>
        <dbReference type="ARBA" id="ARBA00023043"/>
    </source>
</evidence>
<dbReference type="VEuPathDB" id="FungiDB:SPRG_19666"/>
<dbReference type="PANTHER" id="PTHR24198">
    <property type="entry name" value="ANKYRIN REPEAT AND PROTEIN KINASE DOMAIN-CONTAINING PROTEIN"/>
    <property type="match status" value="1"/>
</dbReference>
<keyword evidence="4" id="KW-0863">Zinc-finger</keyword>
<dbReference type="Gene3D" id="1.25.40.20">
    <property type="entry name" value="Ankyrin repeat-containing domain"/>
    <property type="match status" value="2"/>
</dbReference>
<dbReference type="InterPro" id="IPR002110">
    <property type="entry name" value="Ankyrin_rpt"/>
</dbReference>
<dbReference type="InterPro" id="IPR001841">
    <property type="entry name" value="Znf_RING"/>
</dbReference>
<dbReference type="GO" id="GO:0008270">
    <property type="term" value="F:zinc ion binding"/>
    <property type="evidence" value="ECO:0007669"/>
    <property type="project" value="UniProtKB-KW"/>
</dbReference>
<keyword evidence="2 3" id="KW-0040">ANK repeat</keyword>
<keyword evidence="4" id="KW-0862">Zinc</keyword>
<evidence type="ECO:0000256" key="3">
    <source>
        <dbReference type="PROSITE-ProRule" id="PRU00023"/>
    </source>
</evidence>
<dbReference type="InterPro" id="IPR013083">
    <property type="entry name" value="Znf_RING/FYVE/PHD"/>
</dbReference>
<dbReference type="KEGG" id="spar:SPRG_19666"/>
<protein>
    <recommendedName>
        <fullName evidence="5">RING-type domain-containing protein</fullName>
    </recommendedName>
</protein>